<evidence type="ECO:0000313" key="3">
    <source>
        <dbReference type="Proteomes" id="UP000018208"/>
    </source>
</evidence>
<evidence type="ECO:0000313" key="1">
    <source>
        <dbReference type="EMBL" id="EST47022.1"/>
    </source>
</evidence>
<dbReference type="VEuPathDB" id="GiardiaDB:SS50377_21984"/>
<sequence length="159" mass="18136">MGCGYDQNVILQESASENNSDLLNFVATMELQHYVQTADLYDQLNDPTKYQKMTLLLSSAILNTNINYQQGSSDICDVDSLLKAQNSNSGISGDQKEHEFPLVYILDQTLQFSEQHTNNNKIRQLYENIYIDAIENDEFEDPIKDCISKDPNIILSIFK</sequence>
<gene>
    <name evidence="1" type="ORF">SS50377_12978</name>
    <name evidence="2" type="ORF">SS50377_21984</name>
</gene>
<dbReference type="Proteomes" id="UP000018208">
    <property type="component" value="Unassembled WGS sequence"/>
</dbReference>
<dbReference type="AlphaFoldDB" id="V6LQR9"/>
<dbReference type="EMBL" id="AUWU02000002">
    <property type="protein sequence ID" value="KAH0576420.1"/>
    <property type="molecule type" value="Genomic_DNA"/>
</dbReference>
<proteinExistence type="predicted"/>
<protein>
    <submittedName>
        <fullName evidence="1">Uncharacterized protein</fullName>
    </submittedName>
</protein>
<accession>V6LQR9</accession>
<keyword evidence="3" id="KW-1185">Reference proteome</keyword>
<dbReference type="EMBL" id="KI546053">
    <property type="protein sequence ID" value="EST47022.1"/>
    <property type="molecule type" value="Genomic_DNA"/>
</dbReference>
<name>V6LQR9_9EUKA</name>
<reference evidence="2" key="2">
    <citation type="submission" date="2020-12" db="EMBL/GenBank/DDBJ databases">
        <title>New Spironucleus salmonicida genome in near-complete chromosomes.</title>
        <authorList>
            <person name="Xu F."/>
            <person name="Kurt Z."/>
            <person name="Jimenez-Gonzalez A."/>
            <person name="Astvaldsson A."/>
            <person name="Andersson J.O."/>
            <person name="Svard S.G."/>
        </authorList>
    </citation>
    <scope>NUCLEOTIDE SEQUENCE</scope>
    <source>
        <strain evidence="2">ATCC 50377</strain>
    </source>
</reference>
<reference evidence="1 2" key="1">
    <citation type="journal article" date="2014" name="PLoS Genet.">
        <title>The Genome of Spironucleus salmonicida Highlights a Fish Pathogen Adapted to Fluctuating Environments.</title>
        <authorList>
            <person name="Xu F."/>
            <person name="Jerlstrom-Hultqvist J."/>
            <person name="Einarsson E."/>
            <person name="Astvaldsson A."/>
            <person name="Svard S.G."/>
            <person name="Andersson J.O."/>
        </authorList>
    </citation>
    <scope>NUCLEOTIDE SEQUENCE</scope>
    <source>
        <strain evidence="2">ATCC 50377</strain>
    </source>
</reference>
<evidence type="ECO:0000313" key="2">
    <source>
        <dbReference type="EMBL" id="KAH0576420.1"/>
    </source>
</evidence>
<organism evidence="1">
    <name type="scientific">Spironucleus salmonicida</name>
    <dbReference type="NCBI Taxonomy" id="348837"/>
    <lineage>
        <taxon>Eukaryota</taxon>
        <taxon>Metamonada</taxon>
        <taxon>Diplomonadida</taxon>
        <taxon>Hexamitidae</taxon>
        <taxon>Hexamitinae</taxon>
        <taxon>Spironucleus</taxon>
    </lineage>
</organism>